<dbReference type="Proteomes" id="UP001396898">
    <property type="component" value="Unassembled WGS sequence"/>
</dbReference>
<accession>A0ABR1R5Q5</accession>
<dbReference type="PANTHER" id="PTHR35605:SF1">
    <property type="entry name" value="ECP2 EFFECTOR PROTEIN DOMAIN-CONTAINING PROTEIN-RELATED"/>
    <property type="match status" value="1"/>
</dbReference>
<proteinExistence type="predicted"/>
<reference evidence="2 3" key="1">
    <citation type="submission" date="2023-01" db="EMBL/GenBank/DDBJ databases">
        <title>Analysis of 21 Apiospora genomes using comparative genomics revels a genus with tremendous synthesis potential of carbohydrate active enzymes and secondary metabolites.</title>
        <authorList>
            <person name="Sorensen T."/>
        </authorList>
    </citation>
    <scope>NUCLEOTIDE SEQUENCE [LARGE SCALE GENOMIC DNA]</scope>
    <source>
        <strain evidence="2 3">CBS 20057</strain>
    </source>
</reference>
<organism evidence="2 3">
    <name type="scientific">Apiospora marii</name>
    <dbReference type="NCBI Taxonomy" id="335849"/>
    <lineage>
        <taxon>Eukaryota</taxon>
        <taxon>Fungi</taxon>
        <taxon>Dikarya</taxon>
        <taxon>Ascomycota</taxon>
        <taxon>Pezizomycotina</taxon>
        <taxon>Sordariomycetes</taxon>
        <taxon>Xylariomycetidae</taxon>
        <taxon>Amphisphaeriales</taxon>
        <taxon>Apiosporaceae</taxon>
        <taxon>Apiospora</taxon>
    </lineage>
</organism>
<evidence type="ECO:0000313" key="3">
    <source>
        <dbReference type="Proteomes" id="UP001396898"/>
    </source>
</evidence>
<evidence type="ECO:0000256" key="1">
    <source>
        <dbReference type="SAM" id="SignalP"/>
    </source>
</evidence>
<evidence type="ECO:0000313" key="2">
    <source>
        <dbReference type="EMBL" id="KAK8000856.1"/>
    </source>
</evidence>
<dbReference type="EMBL" id="JAQQWI010000018">
    <property type="protein sequence ID" value="KAK8000856.1"/>
    <property type="molecule type" value="Genomic_DNA"/>
</dbReference>
<comment type="caution">
    <text evidence="2">The sequence shown here is derived from an EMBL/GenBank/DDBJ whole genome shotgun (WGS) entry which is preliminary data.</text>
</comment>
<name>A0ABR1R5Q5_9PEZI</name>
<gene>
    <name evidence="2" type="ORF">PG991_013078</name>
</gene>
<keyword evidence="1" id="KW-0732">Signal</keyword>
<feature type="signal peptide" evidence="1">
    <location>
        <begin position="1"/>
        <end position="19"/>
    </location>
</feature>
<protein>
    <submittedName>
        <fullName evidence="2">Uncharacterized protein</fullName>
    </submittedName>
</protein>
<keyword evidence="3" id="KW-1185">Reference proteome</keyword>
<dbReference type="PANTHER" id="PTHR35605">
    <property type="entry name" value="ECP2 EFFECTOR PROTEIN DOMAIN-CONTAINING PROTEIN-RELATED"/>
    <property type="match status" value="1"/>
</dbReference>
<feature type="chain" id="PRO_5045084649" evidence="1">
    <location>
        <begin position="20"/>
        <end position="188"/>
    </location>
</feature>
<sequence length="188" mass="20802">MRSSPFIALLVAVATPAMCIPEYRLPDTTVAPSPSPASGLEPNTDSEQQRINQTAVKELQSREDGSFHVRHCNKTPQAKSKVRPIREGIHYLETVPLDQPTYGEGCSRVSCSHHAAIWLCGSLQSKTAKTLPNWDLVVQAARSVHHTCHESIHEDLSGMMYSFSGEVHARGSYGDDWYVKVGKDRDNC</sequence>